<dbReference type="GO" id="GO:0015074">
    <property type="term" value="P:DNA integration"/>
    <property type="evidence" value="ECO:0007669"/>
    <property type="project" value="InterPro"/>
</dbReference>
<proteinExistence type="predicted"/>
<dbReference type="STRING" id="53326.A0A016WI12"/>
<evidence type="ECO:0000313" key="3">
    <source>
        <dbReference type="Proteomes" id="UP000024635"/>
    </source>
</evidence>
<comment type="caution">
    <text evidence="2">The sequence shown here is derived from an EMBL/GenBank/DDBJ whole genome shotgun (WGS) entry which is preliminary data.</text>
</comment>
<dbReference type="Pfam" id="PF17921">
    <property type="entry name" value="Integrase_H2C2"/>
    <property type="match status" value="1"/>
</dbReference>
<dbReference type="Gene3D" id="1.10.340.70">
    <property type="match status" value="1"/>
</dbReference>
<sequence length="742" mass="83578">MKLGWDTPLPDEASQQWDSIRSNIIGFSKSIPRKVLKKGTGAEHFLSIFVDSSKRAYACSLYVTTTSEDGKVDSQLFTAKSKVAPLKKEQTIPRLELLSIFLGLSVAESTIAKSGVKFARVNVFSDSTIALSWVHTSKKLPPTVMTLVQKIGFATERIHESSPVMFYHVPTDENAADCATRGVTRQEFAESNWWTGPKWLNYPCETWPVTHINNLQRDTCEDVETLAVQSTGCTVEEGTDHPKTGATINLSWIKRSGIDYSEERSKKIGFATERIQGSSPVMFYHVPTDENAADRATRGVTRQEFAESNWWTGPKWLNYPCETWPVTHTSNLQRDTCEDVETLAVQSTEEEKAGTIWPVETVSNYSKLKRIVAYSLRFIRHSSKNRHLQLLDGGVQTMTPNAAEIELAEKYVVKQEQHIHGTSAAIQNKHFNVGYDNEGILKRFGRIQHADVLKDVASPMYIPRQSILGARIAENIHRSMAHCGSNQLVCELRQRFWIPKDKALCKKTVRNCVTCKKFNSAPFSYPDMGPLPKERVTQAPPFSHTGVDYMGPIVIRLTTGEDEKRYVALYTCLVTRLVHLEAATDLSAKSFLLTFKRFVARRGVPQKIISDNGTNFRLGESILSNNLHEDEDAELSLFFAEHRIAWHFIPPASPWMGGVWERMVGIVKRALHKTIGRRKLSAELLHTTLCEIEGIVNSRPLTSIGDQDSPCQFLRPVDFIYKDVRLGSTQLTPSDNDEDDPD</sequence>
<evidence type="ECO:0000313" key="2">
    <source>
        <dbReference type="EMBL" id="EYC38633.1"/>
    </source>
</evidence>
<dbReference type="PANTHER" id="PTHR47331">
    <property type="entry name" value="PHD-TYPE DOMAIN-CONTAINING PROTEIN"/>
    <property type="match status" value="1"/>
</dbReference>
<organism evidence="2 3">
    <name type="scientific">Ancylostoma ceylanicum</name>
    <dbReference type="NCBI Taxonomy" id="53326"/>
    <lineage>
        <taxon>Eukaryota</taxon>
        <taxon>Metazoa</taxon>
        <taxon>Ecdysozoa</taxon>
        <taxon>Nematoda</taxon>
        <taxon>Chromadorea</taxon>
        <taxon>Rhabditida</taxon>
        <taxon>Rhabditina</taxon>
        <taxon>Rhabditomorpha</taxon>
        <taxon>Strongyloidea</taxon>
        <taxon>Ancylostomatidae</taxon>
        <taxon>Ancylostomatinae</taxon>
        <taxon>Ancylostoma</taxon>
    </lineage>
</organism>
<dbReference type="Pfam" id="PF05380">
    <property type="entry name" value="Peptidase_A17"/>
    <property type="match status" value="1"/>
</dbReference>
<reference evidence="3" key="1">
    <citation type="journal article" date="2015" name="Nat. Genet.">
        <title>The genome and transcriptome of the zoonotic hookworm Ancylostoma ceylanicum identify infection-specific gene families.</title>
        <authorList>
            <person name="Schwarz E.M."/>
            <person name="Hu Y."/>
            <person name="Antoshechkin I."/>
            <person name="Miller M.M."/>
            <person name="Sternberg P.W."/>
            <person name="Aroian R.V."/>
        </authorList>
    </citation>
    <scope>NUCLEOTIDE SEQUENCE</scope>
    <source>
        <strain evidence="3">HY135</strain>
    </source>
</reference>
<dbReference type="GO" id="GO:0003676">
    <property type="term" value="F:nucleic acid binding"/>
    <property type="evidence" value="ECO:0007669"/>
    <property type="project" value="InterPro"/>
</dbReference>
<dbReference type="InterPro" id="IPR008042">
    <property type="entry name" value="Retrotrans_Pao"/>
</dbReference>
<dbReference type="InterPro" id="IPR001584">
    <property type="entry name" value="Integrase_cat-core"/>
</dbReference>
<dbReference type="Proteomes" id="UP000024635">
    <property type="component" value="Unassembled WGS sequence"/>
</dbReference>
<name>A0A016WI12_9BILA</name>
<gene>
    <name evidence="2" type="primary">Acey_s0705.g1686</name>
    <name evidence="2" type="ORF">Y032_0705g1686</name>
</gene>
<dbReference type="Gene3D" id="3.30.420.10">
    <property type="entry name" value="Ribonuclease H-like superfamily/Ribonuclease H"/>
    <property type="match status" value="2"/>
</dbReference>
<dbReference type="InterPro" id="IPR012337">
    <property type="entry name" value="RNaseH-like_sf"/>
</dbReference>
<dbReference type="PROSITE" id="PS50994">
    <property type="entry name" value="INTEGRASE"/>
    <property type="match status" value="1"/>
</dbReference>
<protein>
    <recommendedName>
        <fullName evidence="1">Integrase catalytic domain-containing protein</fullName>
    </recommendedName>
</protein>
<dbReference type="OrthoDB" id="5855725at2759"/>
<feature type="domain" description="Integrase catalytic" evidence="1">
    <location>
        <begin position="536"/>
        <end position="718"/>
    </location>
</feature>
<keyword evidence="3" id="KW-1185">Reference proteome</keyword>
<accession>A0A016WI12</accession>
<dbReference type="AlphaFoldDB" id="A0A016WI12"/>
<dbReference type="SUPFAM" id="SSF53098">
    <property type="entry name" value="Ribonuclease H-like"/>
    <property type="match status" value="1"/>
</dbReference>
<dbReference type="EMBL" id="JARK01000305">
    <property type="protein sequence ID" value="EYC38633.1"/>
    <property type="molecule type" value="Genomic_DNA"/>
</dbReference>
<dbReference type="InterPro" id="IPR041588">
    <property type="entry name" value="Integrase_H2C2"/>
</dbReference>
<dbReference type="InterPro" id="IPR036397">
    <property type="entry name" value="RNaseH_sf"/>
</dbReference>
<evidence type="ECO:0000259" key="1">
    <source>
        <dbReference type="PROSITE" id="PS50994"/>
    </source>
</evidence>